<dbReference type="OrthoDB" id="6038816at2759"/>
<comment type="cofactor">
    <cofactor evidence="1">
        <name>Cu(2+)</name>
        <dbReference type="ChEBI" id="CHEBI:29036"/>
    </cofactor>
</comment>
<reference evidence="18" key="1">
    <citation type="journal article" date="2020" name="Stud. Mycol.">
        <title>101 Dothideomycetes genomes: a test case for predicting lifestyles and emergence of pathogens.</title>
        <authorList>
            <person name="Haridas S."/>
            <person name="Albert R."/>
            <person name="Binder M."/>
            <person name="Bloem J."/>
            <person name="Labutti K."/>
            <person name="Salamov A."/>
            <person name="Andreopoulos B."/>
            <person name="Baker S."/>
            <person name="Barry K."/>
            <person name="Bills G."/>
            <person name="Bluhm B."/>
            <person name="Cannon C."/>
            <person name="Castanera R."/>
            <person name="Culley D."/>
            <person name="Daum C."/>
            <person name="Ezra D."/>
            <person name="Gonzalez J."/>
            <person name="Henrissat B."/>
            <person name="Kuo A."/>
            <person name="Liang C."/>
            <person name="Lipzen A."/>
            <person name="Lutzoni F."/>
            <person name="Magnuson J."/>
            <person name="Mondo S."/>
            <person name="Nolan M."/>
            <person name="Ohm R."/>
            <person name="Pangilinan J."/>
            <person name="Park H.-J."/>
            <person name="Ramirez L."/>
            <person name="Alfaro M."/>
            <person name="Sun H."/>
            <person name="Tritt A."/>
            <person name="Yoshinaga Y."/>
            <person name="Zwiers L.-H."/>
            <person name="Turgeon B."/>
            <person name="Goodwin S."/>
            <person name="Spatafora J."/>
            <person name="Crous P."/>
            <person name="Grigoriev I."/>
        </authorList>
    </citation>
    <scope>NUCLEOTIDE SEQUENCE</scope>
    <source>
        <strain evidence="18">CBS 473.64</strain>
    </source>
</reference>
<evidence type="ECO:0000313" key="18">
    <source>
        <dbReference type="EMBL" id="KAF2646075.1"/>
    </source>
</evidence>
<feature type="domain" description="Auxiliary Activity family 9 catalytic" evidence="17">
    <location>
        <begin position="21"/>
        <end position="217"/>
    </location>
</feature>
<dbReference type="GO" id="GO:0004497">
    <property type="term" value="F:monooxygenase activity"/>
    <property type="evidence" value="ECO:0007669"/>
    <property type="project" value="UniProtKB-KW"/>
</dbReference>
<dbReference type="EC" id="1.14.99.56" evidence="15"/>
<evidence type="ECO:0000256" key="2">
    <source>
        <dbReference type="ARBA" id="ARBA00004613"/>
    </source>
</evidence>
<dbReference type="Gene3D" id="2.70.50.70">
    <property type="match status" value="1"/>
</dbReference>
<evidence type="ECO:0000256" key="3">
    <source>
        <dbReference type="ARBA" id="ARBA00022525"/>
    </source>
</evidence>
<evidence type="ECO:0000256" key="12">
    <source>
        <dbReference type="ARBA" id="ARBA00023326"/>
    </source>
</evidence>
<dbReference type="CDD" id="cd21175">
    <property type="entry name" value="LPMO_AA9"/>
    <property type="match status" value="1"/>
</dbReference>
<organism evidence="18 19">
    <name type="scientific">Massarina eburnea CBS 473.64</name>
    <dbReference type="NCBI Taxonomy" id="1395130"/>
    <lineage>
        <taxon>Eukaryota</taxon>
        <taxon>Fungi</taxon>
        <taxon>Dikarya</taxon>
        <taxon>Ascomycota</taxon>
        <taxon>Pezizomycotina</taxon>
        <taxon>Dothideomycetes</taxon>
        <taxon>Pleosporomycetidae</taxon>
        <taxon>Pleosporales</taxon>
        <taxon>Massarineae</taxon>
        <taxon>Massarinaceae</taxon>
        <taxon>Massarina</taxon>
    </lineage>
</organism>
<evidence type="ECO:0000256" key="15">
    <source>
        <dbReference type="ARBA" id="ARBA00047174"/>
    </source>
</evidence>
<evidence type="ECO:0000256" key="6">
    <source>
        <dbReference type="ARBA" id="ARBA00023001"/>
    </source>
</evidence>
<dbReference type="PANTHER" id="PTHR33353:SF10">
    <property type="entry name" value="ENDO-BETA-1,4-GLUCANASE D"/>
    <property type="match status" value="1"/>
</dbReference>
<protein>
    <recommendedName>
        <fullName evidence="15">lytic cellulose monooxygenase (C4-dehydrogenating)</fullName>
        <ecNumber evidence="15">1.14.99.56</ecNumber>
    </recommendedName>
</protein>
<evidence type="ECO:0000256" key="11">
    <source>
        <dbReference type="ARBA" id="ARBA00023277"/>
    </source>
</evidence>
<dbReference type="InterPro" id="IPR005103">
    <property type="entry name" value="AA9_LPMO"/>
</dbReference>
<keyword evidence="7" id="KW-0560">Oxidoreductase</keyword>
<gene>
    <name evidence="18" type="ORF">P280DRAFT_524742</name>
</gene>
<keyword evidence="8" id="KW-0186">Copper</keyword>
<name>A0A6A6SDV3_9PLEO</name>
<evidence type="ECO:0000256" key="13">
    <source>
        <dbReference type="ARBA" id="ARBA00044502"/>
    </source>
</evidence>
<evidence type="ECO:0000256" key="8">
    <source>
        <dbReference type="ARBA" id="ARBA00023008"/>
    </source>
</evidence>
<evidence type="ECO:0000313" key="19">
    <source>
        <dbReference type="Proteomes" id="UP000799753"/>
    </source>
</evidence>
<sequence length="253" mass="27430">MNSVLRNICALLATTTPILAHWTYDRIIVNGTVIGQPYEHVRHHNNTNIPLQNVNATSMRCNINGDSGANTSVYTVSAGSTLGFAVADTFGHPGPQQVYISRAPGDDVKSYDGSGEWAKIYTLTYTLNGTGGGEGVLKWATYRAQTFEFKLPAELEDGEYLLRPEGLALHAAHKKDNAQFYVACAQIRVTGGGKGVPGPTIKFPGGYKWDSPGVLIPGFWSQITNYTSPGPKLWPEGTPEEHVLVGKVKQPDR</sequence>
<keyword evidence="12" id="KW-0624">Polysaccharide degradation</keyword>
<comment type="similarity">
    <text evidence="13">Belongs to the polysaccharide monooxygenase AA9 family.</text>
</comment>
<dbReference type="Pfam" id="PF03443">
    <property type="entry name" value="AA9"/>
    <property type="match status" value="1"/>
</dbReference>
<evidence type="ECO:0000256" key="4">
    <source>
        <dbReference type="ARBA" id="ARBA00022723"/>
    </source>
</evidence>
<dbReference type="GO" id="GO:0005576">
    <property type="term" value="C:extracellular region"/>
    <property type="evidence" value="ECO:0007669"/>
    <property type="project" value="UniProtKB-SubCell"/>
</dbReference>
<comment type="subcellular location">
    <subcellularLocation>
        <location evidence="2">Secreted</location>
    </subcellularLocation>
</comment>
<keyword evidence="9" id="KW-0503">Monooxygenase</keyword>
<dbReference type="AlphaFoldDB" id="A0A6A6SDV3"/>
<evidence type="ECO:0000256" key="10">
    <source>
        <dbReference type="ARBA" id="ARBA00023157"/>
    </source>
</evidence>
<evidence type="ECO:0000256" key="1">
    <source>
        <dbReference type="ARBA" id="ARBA00001973"/>
    </source>
</evidence>
<comment type="catalytic activity">
    <reaction evidence="14">
        <text>[(1-&gt;4)-beta-D-glucosyl]n+m + reduced acceptor + O2 = 4-dehydro-beta-D-glucosyl-[(1-&gt;4)-beta-D-glucosyl]n-1 + [(1-&gt;4)-beta-D-glucosyl]m + acceptor + H2O.</text>
        <dbReference type="EC" id="1.14.99.56"/>
    </reaction>
</comment>
<dbReference type="GO" id="GO:0046872">
    <property type="term" value="F:metal ion binding"/>
    <property type="evidence" value="ECO:0007669"/>
    <property type="project" value="UniProtKB-KW"/>
</dbReference>
<keyword evidence="10" id="KW-1015">Disulfide bond</keyword>
<dbReference type="InterPro" id="IPR049892">
    <property type="entry name" value="AA9"/>
</dbReference>
<evidence type="ECO:0000259" key="17">
    <source>
        <dbReference type="Pfam" id="PF03443"/>
    </source>
</evidence>
<keyword evidence="4" id="KW-0479">Metal-binding</keyword>
<dbReference type="EMBL" id="MU006776">
    <property type="protein sequence ID" value="KAF2646075.1"/>
    <property type="molecule type" value="Genomic_DNA"/>
</dbReference>
<keyword evidence="5 16" id="KW-0732">Signal</keyword>
<feature type="chain" id="PRO_5025535253" description="lytic cellulose monooxygenase (C4-dehydrogenating)" evidence="16">
    <location>
        <begin position="21"/>
        <end position="253"/>
    </location>
</feature>
<dbReference type="GO" id="GO:0030245">
    <property type="term" value="P:cellulose catabolic process"/>
    <property type="evidence" value="ECO:0007669"/>
    <property type="project" value="UniProtKB-KW"/>
</dbReference>
<keyword evidence="6" id="KW-0136">Cellulose degradation</keyword>
<feature type="signal peptide" evidence="16">
    <location>
        <begin position="1"/>
        <end position="20"/>
    </location>
</feature>
<accession>A0A6A6SDV3</accession>
<keyword evidence="3" id="KW-0964">Secreted</keyword>
<keyword evidence="19" id="KW-1185">Reference proteome</keyword>
<evidence type="ECO:0000256" key="7">
    <source>
        <dbReference type="ARBA" id="ARBA00023002"/>
    </source>
</evidence>
<evidence type="ECO:0000256" key="14">
    <source>
        <dbReference type="ARBA" id="ARBA00045077"/>
    </source>
</evidence>
<dbReference type="Proteomes" id="UP000799753">
    <property type="component" value="Unassembled WGS sequence"/>
</dbReference>
<evidence type="ECO:0000256" key="16">
    <source>
        <dbReference type="SAM" id="SignalP"/>
    </source>
</evidence>
<evidence type="ECO:0000256" key="9">
    <source>
        <dbReference type="ARBA" id="ARBA00023033"/>
    </source>
</evidence>
<keyword evidence="11" id="KW-0119">Carbohydrate metabolism</keyword>
<proteinExistence type="inferred from homology"/>
<dbReference type="PANTHER" id="PTHR33353">
    <property type="entry name" value="PUTATIVE (AFU_ORTHOLOGUE AFUA_1G12560)-RELATED"/>
    <property type="match status" value="1"/>
</dbReference>
<evidence type="ECO:0000256" key="5">
    <source>
        <dbReference type="ARBA" id="ARBA00022729"/>
    </source>
</evidence>